<protein>
    <submittedName>
        <fullName evidence="1">Uncharacterized protein</fullName>
    </submittedName>
</protein>
<gene>
    <name evidence="1" type="ORF">D477_003018</name>
</gene>
<accession>N1V6A0</accession>
<dbReference type="AlphaFoldDB" id="N1V6A0"/>
<evidence type="ECO:0000313" key="2">
    <source>
        <dbReference type="Proteomes" id="UP000010729"/>
    </source>
</evidence>
<organism evidence="1 2">
    <name type="scientific">Arthrobacter crystallopoietes BAB-32</name>
    <dbReference type="NCBI Taxonomy" id="1246476"/>
    <lineage>
        <taxon>Bacteria</taxon>
        <taxon>Bacillati</taxon>
        <taxon>Actinomycetota</taxon>
        <taxon>Actinomycetes</taxon>
        <taxon>Micrococcales</taxon>
        <taxon>Micrococcaceae</taxon>
        <taxon>Crystallibacter</taxon>
    </lineage>
</organism>
<keyword evidence="2" id="KW-1185">Reference proteome</keyword>
<dbReference type="EMBL" id="ANPE02000067">
    <property type="protein sequence ID" value="EMY35632.1"/>
    <property type="molecule type" value="Genomic_DNA"/>
</dbReference>
<name>N1V6A0_9MICC</name>
<comment type="caution">
    <text evidence="1">The sequence shown here is derived from an EMBL/GenBank/DDBJ whole genome shotgun (WGS) entry which is preliminary data.</text>
</comment>
<dbReference type="Proteomes" id="UP000010729">
    <property type="component" value="Unassembled WGS sequence"/>
</dbReference>
<evidence type="ECO:0000313" key="1">
    <source>
        <dbReference type="EMBL" id="EMY35632.1"/>
    </source>
</evidence>
<reference evidence="1 2" key="1">
    <citation type="journal article" date="2013" name="Genome Announc.">
        <title>Draft Genome Sequence of Arthrobacter crystallopoietes Strain BAB-32, Revealing Genes for Bioremediation.</title>
        <authorList>
            <person name="Joshi M.N."/>
            <person name="Pandit A.S."/>
            <person name="Sharma A."/>
            <person name="Pandya R.V."/>
            <person name="Desai S.M."/>
            <person name="Saxena A.K."/>
            <person name="Bagatharia S.B."/>
        </authorList>
    </citation>
    <scope>NUCLEOTIDE SEQUENCE [LARGE SCALE GENOMIC DNA]</scope>
    <source>
        <strain evidence="1 2">BAB-32</strain>
    </source>
</reference>
<sequence length="60" mass="6306">MFLSVVLASSQSSCQSSGMMTGLRSWMCPRVSVAEVVRIVQVASHLSSWSSGRAGSGQNS</sequence>
<proteinExistence type="predicted"/>